<evidence type="ECO:0000313" key="11">
    <source>
        <dbReference type="Proteomes" id="UP000031518"/>
    </source>
</evidence>
<evidence type="ECO:0000313" key="10">
    <source>
        <dbReference type="EMBL" id="CDM65888.1"/>
    </source>
</evidence>
<name>A0A0B6WX73_9BACT</name>
<dbReference type="SUPFAM" id="SSF52540">
    <property type="entry name" value="P-loop containing nucleoside triphosphate hydrolases"/>
    <property type="match status" value="1"/>
</dbReference>
<dbReference type="OrthoDB" id="9802097at2"/>
<keyword evidence="5 9" id="KW-0093">Biotin biosynthesis</keyword>
<dbReference type="CDD" id="cd03109">
    <property type="entry name" value="DTBS"/>
    <property type="match status" value="1"/>
</dbReference>
<dbReference type="RefSeq" id="WP_041976497.1">
    <property type="nucleotide sequence ID" value="NZ_CBXV010000006.1"/>
</dbReference>
<dbReference type="EMBL" id="CBXV010000006">
    <property type="protein sequence ID" value="CDM65888.1"/>
    <property type="molecule type" value="Genomic_DNA"/>
</dbReference>
<evidence type="ECO:0000256" key="3">
    <source>
        <dbReference type="ARBA" id="ARBA00022723"/>
    </source>
</evidence>
<feature type="binding site" evidence="9">
    <location>
        <position position="16"/>
    </location>
    <ligand>
        <name>Mg(2+)</name>
        <dbReference type="ChEBI" id="CHEBI:18420"/>
    </ligand>
</feature>
<dbReference type="GO" id="GO:0005524">
    <property type="term" value="F:ATP binding"/>
    <property type="evidence" value="ECO:0007669"/>
    <property type="project" value="UniProtKB-UniRule"/>
</dbReference>
<dbReference type="AlphaFoldDB" id="A0A0B6WX73"/>
<dbReference type="UniPathway" id="UPA00078">
    <property type="reaction ID" value="UER00161"/>
</dbReference>
<dbReference type="PIRSF" id="PIRSF006755">
    <property type="entry name" value="DTB_synth"/>
    <property type="match status" value="1"/>
</dbReference>
<evidence type="ECO:0000256" key="1">
    <source>
        <dbReference type="ARBA" id="ARBA00022490"/>
    </source>
</evidence>
<feature type="binding site" evidence="9">
    <location>
        <position position="41"/>
    </location>
    <ligand>
        <name>substrate</name>
    </ligand>
</feature>
<reference evidence="10 11" key="1">
    <citation type="submission" date="2013-12" db="EMBL/GenBank/DDBJ databases">
        <authorList>
            <person name="Stott M."/>
        </authorList>
    </citation>
    <scope>NUCLEOTIDE SEQUENCE [LARGE SCALE GENOMIC DNA]</scope>
    <source>
        <strain evidence="10 11">K22</strain>
    </source>
</reference>
<feature type="binding site" evidence="9">
    <location>
        <position position="54"/>
    </location>
    <ligand>
        <name>Mg(2+)</name>
        <dbReference type="ChEBI" id="CHEBI:18420"/>
    </ligand>
</feature>
<feature type="binding site" evidence="9">
    <location>
        <position position="115"/>
    </location>
    <ligand>
        <name>Mg(2+)</name>
        <dbReference type="ChEBI" id="CHEBI:18420"/>
    </ligand>
</feature>
<comment type="pathway">
    <text evidence="9">Cofactor biosynthesis; biotin biosynthesis; biotin from 7,8-diaminononanoate: step 1/2.</text>
</comment>
<dbReference type="Proteomes" id="UP000031518">
    <property type="component" value="Unassembled WGS sequence"/>
</dbReference>
<gene>
    <name evidence="9" type="primary">bioD</name>
    <name evidence="10" type="ORF">PYK22_01896</name>
</gene>
<evidence type="ECO:0000256" key="7">
    <source>
        <dbReference type="ARBA" id="ARBA00022842"/>
    </source>
</evidence>
<dbReference type="PANTHER" id="PTHR43210:SF2">
    <property type="entry name" value="ATP-DEPENDENT DETHIOBIOTIN SYNTHETASE BIOD 2"/>
    <property type="match status" value="1"/>
</dbReference>
<comment type="similarity">
    <text evidence="9">Belongs to the dethiobiotin synthetase family.</text>
</comment>
<accession>A0A0B6WX73</accession>
<dbReference type="InterPro" id="IPR027417">
    <property type="entry name" value="P-loop_NTPase"/>
</dbReference>
<feature type="binding site" evidence="9">
    <location>
        <begin position="115"/>
        <end position="118"/>
    </location>
    <ligand>
        <name>ATP</name>
        <dbReference type="ChEBI" id="CHEBI:30616"/>
    </ligand>
</feature>
<keyword evidence="4 9" id="KW-0547">Nucleotide-binding</keyword>
<evidence type="ECO:0000256" key="9">
    <source>
        <dbReference type="HAMAP-Rule" id="MF_00336"/>
    </source>
</evidence>
<feature type="binding site" evidence="9">
    <location>
        <position position="54"/>
    </location>
    <ligand>
        <name>ATP</name>
        <dbReference type="ChEBI" id="CHEBI:30616"/>
    </ligand>
</feature>
<keyword evidence="6 9" id="KW-0067">ATP-binding</keyword>
<reference evidence="10 11" key="2">
    <citation type="submission" date="2015-01" db="EMBL/GenBank/DDBJ databases">
        <title>Complete genome sequence of Pyrinomonas methylaliphatogenes type strain K22T.</title>
        <authorList>
            <person name="Lee K.C.Y."/>
            <person name="Power J.F."/>
            <person name="Dunfield P.F."/>
            <person name="Morgan X.C."/>
            <person name="Huttenhower C."/>
            <person name="Stott M.B."/>
        </authorList>
    </citation>
    <scope>NUCLEOTIDE SEQUENCE [LARGE SCALE GENOMIC DNA]</scope>
    <source>
        <strain evidence="10 11">K22</strain>
    </source>
</reference>
<dbReference type="GO" id="GO:0005829">
    <property type="term" value="C:cytosol"/>
    <property type="evidence" value="ECO:0007669"/>
    <property type="project" value="TreeGrafter"/>
</dbReference>
<dbReference type="HAMAP" id="MF_00336">
    <property type="entry name" value="BioD"/>
    <property type="match status" value="1"/>
</dbReference>
<comment type="catalytic activity">
    <reaction evidence="9">
        <text>(7R,8S)-7,8-diammoniononanoate + CO2 + ATP = (4R,5S)-dethiobiotin + ADP + phosphate + 3 H(+)</text>
        <dbReference type="Rhea" id="RHEA:15805"/>
        <dbReference type="ChEBI" id="CHEBI:15378"/>
        <dbReference type="ChEBI" id="CHEBI:16526"/>
        <dbReference type="ChEBI" id="CHEBI:30616"/>
        <dbReference type="ChEBI" id="CHEBI:43474"/>
        <dbReference type="ChEBI" id="CHEBI:149469"/>
        <dbReference type="ChEBI" id="CHEBI:149473"/>
        <dbReference type="ChEBI" id="CHEBI:456216"/>
        <dbReference type="EC" id="6.3.3.3"/>
    </reaction>
</comment>
<feature type="binding site" evidence="9">
    <location>
        <begin position="12"/>
        <end position="17"/>
    </location>
    <ligand>
        <name>ATP</name>
        <dbReference type="ChEBI" id="CHEBI:30616"/>
    </ligand>
</feature>
<feature type="active site" evidence="9">
    <location>
        <position position="37"/>
    </location>
</feature>
<dbReference type="Pfam" id="PF13500">
    <property type="entry name" value="AAA_26"/>
    <property type="match status" value="1"/>
</dbReference>
<evidence type="ECO:0000256" key="8">
    <source>
        <dbReference type="ARBA" id="ARBA00047386"/>
    </source>
</evidence>
<dbReference type="GO" id="GO:0000287">
    <property type="term" value="F:magnesium ion binding"/>
    <property type="evidence" value="ECO:0007669"/>
    <property type="project" value="UniProtKB-UniRule"/>
</dbReference>
<comment type="caution">
    <text evidence="9">Lacks conserved residue(s) required for the propagation of feature annotation.</text>
</comment>
<comment type="subunit">
    <text evidence="9">Homodimer.</text>
</comment>
<keyword evidence="1 9" id="KW-0963">Cytoplasm</keyword>
<protein>
    <recommendedName>
        <fullName evidence="9">ATP-dependent dethiobiotin synthetase BioD</fullName>
        <ecNumber evidence="9">6.3.3.3</ecNumber>
    </recommendedName>
    <alternativeName>
        <fullName evidence="9">DTB synthetase</fullName>
        <shortName evidence="9">DTBS</shortName>
    </alternativeName>
    <alternativeName>
        <fullName evidence="9">Dethiobiotin synthase</fullName>
    </alternativeName>
</protein>
<proteinExistence type="inferred from homology"/>
<evidence type="ECO:0000256" key="2">
    <source>
        <dbReference type="ARBA" id="ARBA00022598"/>
    </source>
</evidence>
<dbReference type="PANTHER" id="PTHR43210">
    <property type="entry name" value="DETHIOBIOTIN SYNTHETASE"/>
    <property type="match status" value="1"/>
</dbReference>
<evidence type="ECO:0000256" key="6">
    <source>
        <dbReference type="ARBA" id="ARBA00022840"/>
    </source>
</evidence>
<comment type="cofactor">
    <cofactor evidence="9">
        <name>Mg(2+)</name>
        <dbReference type="ChEBI" id="CHEBI:18420"/>
    </cofactor>
</comment>
<dbReference type="GO" id="GO:0009102">
    <property type="term" value="P:biotin biosynthetic process"/>
    <property type="evidence" value="ECO:0007669"/>
    <property type="project" value="UniProtKB-UniRule"/>
</dbReference>
<dbReference type="FunFam" id="3.40.50.300:FF:000292">
    <property type="entry name" value="ATP-dependent dethiobiotin synthetase BioD"/>
    <property type="match status" value="1"/>
</dbReference>
<comment type="catalytic activity">
    <reaction evidence="8">
        <text>(7R,8S)-8-amino-7-(carboxyamino)nonanoate + ATP = (4R,5S)-dethiobiotin + ADP + phosphate + H(+)</text>
        <dbReference type="Rhea" id="RHEA:63684"/>
        <dbReference type="ChEBI" id="CHEBI:15378"/>
        <dbReference type="ChEBI" id="CHEBI:30616"/>
        <dbReference type="ChEBI" id="CHEBI:43474"/>
        <dbReference type="ChEBI" id="CHEBI:149470"/>
        <dbReference type="ChEBI" id="CHEBI:149473"/>
        <dbReference type="ChEBI" id="CHEBI:456216"/>
    </reaction>
</comment>
<dbReference type="InterPro" id="IPR004472">
    <property type="entry name" value="DTB_synth_BioD"/>
</dbReference>
<dbReference type="GO" id="GO:0042803">
    <property type="term" value="F:protein homodimerization activity"/>
    <property type="evidence" value="ECO:0007669"/>
    <property type="project" value="UniProtKB-ARBA"/>
</dbReference>
<evidence type="ECO:0000256" key="4">
    <source>
        <dbReference type="ARBA" id="ARBA00022741"/>
    </source>
</evidence>
<keyword evidence="7 9" id="KW-0460">Magnesium</keyword>
<sequence length="240" mass="25832">MRGCFVTGTDTGVGKTVVAAGLARLLVERGHRVGVMKPIETGCEAASGGELPHDGRLLAEAADIQGDRQWVVPCRYSEPLAPLVAARREGRAVDFEAIWRAWEHLKTHYEWALVEGAGGLSVPISPKYTMADLARELDLPVLIVARPVLGTLNHTYLTVHYARSKGLSVVGIVISGYDANTANVAERTNPEMLEELCELPVLGCVPRRATIETAEEAARAVSEGVNVERFIARCAGPLPT</sequence>
<keyword evidence="3 9" id="KW-0479">Metal-binding</keyword>
<keyword evidence="2 9" id="KW-0436">Ligase</keyword>
<dbReference type="GO" id="GO:0004141">
    <property type="term" value="F:dethiobiotin synthase activity"/>
    <property type="evidence" value="ECO:0007669"/>
    <property type="project" value="UniProtKB-UniRule"/>
</dbReference>
<comment type="function">
    <text evidence="9">Catalyzes a mechanistically unusual reaction, the ATP-dependent insertion of CO2 between the N7 and N8 nitrogen atoms of 7,8-diaminopelargonic acid (DAPA, also called 7,8-diammoniononanoate) to form a ureido ring.</text>
</comment>
<dbReference type="NCBIfam" id="TIGR00347">
    <property type="entry name" value="bioD"/>
    <property type="match status" value="1"/>
</dbReference>
<evidence type="ECO:0000256" key="5">
    <source>
        <dbReference type="ARBA" id="ARBA00022756"/>
    </source>
</evidence>
<comment type="subcellular location">
    <subcellularLocation>
        <location evidence="9">Cytoplasm</location>
    </subcellularLocation>
</comment>
<dbReference type="STRING" id="454194.PYK22_01896"/>
<dbReference type="EC" id="6.3.3.3" evidence="9"/>
<keyword evidence="11" id="KW-1185">Reference proteome</keyword>
<dbReference type="Gene3D" id="3.40.50.300">
    <property type="entry name" value="P-loop containing nucleotide triphosphate hydrolases"/>
    <property type="match status" value="1"/>
</dbReference>
<organism evidence="10 11">
    <name type="scientific">Pyrinomonas methylaliphatogenes</name>
    <dbReference type="NCBI Taxonomy" id="454194"/>
    <lineage>
        <taxon>Bacteria</taxon>
        <taxon>Pseudomonadati</taxon>
        <taxon>Acidobacteriota</taxon>
        <taxon>Blastocatellia</taxon>
        <taxon>Blastocatellales</taxon>
        <taxon>Pyrinomonadaceae</taxon>
        <taxon>Pyrinomonas</taxon>
    </lineage>
</organism>